<feature type="transmembrane region" description="Helical" evidence="1">
    <location>
        <begin position="60"/>
        <end position="80"/>
    </location>
</feature>
<keyword evidence="3" id="KW-1185">Reference proteome</keyword>
<dbReference type="RefSeq" id="WP_385937490.1">
    <property type="nucleotide sequence ID" value="NZ_JBHSOZ010000002.1"/>
</dbReference>
<organism evidence="2 3">
    <name type="scientific">Thalassorhabdus alkalitolerans</name>
    <dbReference type="NCBI Taxonomy" id="2282697"/>
    <lineage>
        <taxon>Bacteria</taxon>
        <taxon>Bacillati</taxon>
        <taxon>Bacillota</taxon>
        <taxon>Bacilli</taxon>
        <taxon>Bacillales</taxon>
        <taxon>Bacillaceae</taxon>
        <taxon>Thalassorhabdus</taxon>
    </lineage>
</organism>
<proteinExistence type="predicted"/>
<feature type="transmembrane region" description="Helical" evidence="1">
    <location>
        <begin position="30"/>
        <end position="48"/>
    </location>
</feature>
<dbReference type="Pfam" id="PF13129">
    <property type="entry name" value="DUF3953"/>
    <property type="match status" value="1"/>
</dbReference>
<evidence type="ECO:0000313" key="3">
    <source>
        <dbReference type="Proteomes" id="UP001596142"/>
    </source>
</evidence>
<name>A0ABW0YJM9_9BACI</name>
<comment type="caution">
    <text evidence="2">The sequence shown here is derived from an EMBL/GenBank/DDBJ whole genome shotgun (WGS) entry which is preliminary data.</text>
</comment>
<reference evidence="3" key="1">
    <citation type="journal article" date="2019" name="Int. J. Syst. Evol. Microbiol.">
        <title>The Global Catalogue of Microorganisms (GCM) 10K type strain sequencing project: providing services to taxonomists for standard genome sequencing and annotation.</title>
        <authorList>
            <consortium name="The Broad Institute Genomics Platform"/>
            <consortium name="The Broad Institute Genome Sequencing Center for Infectious Disease"/>
            <person name="Wu L."/>
            <person name="Ma J."/>
        </authorList>
    </citation>
    <scope>NUCLEOTIDE SEQUENCE [LARGE SCALE GENOMIC DNA]</scope>
    <source>
        <strain evidence="3">CECT 7184</strain>
    </source>
</reference>
<keyword evidence="1" id="KW-1133">Transmembrane helix</keyword>
<keyword evidence="1" id="KW-0472">Membrane</keyword>
<dbReference type="InterPro" id="IPR025018">
    <property type="entry name" value="DUF3953"/>
</dbReference>
<protein>
    <submittedName>
        <fullName evidence="2">DUF3953 domain-containing protein</fullName>
    </submittedName>
</protein>
<evidence type="ECO:0000313" key="2">
    <source>
        <dbReference type="EMBL" id="MFC5711368.1"/>
    </source>
</evidence>
<feature type="transmembrane region" description="Helical" evidence="1">
    <location>
        <begin position="7"/>
        <end position="24"/>
    </location>
</feature>
<sequence length="81" mass="9094">MKLLRIVNITIAFIGLSGGIYHFLVEEIPVPTIAIFLFLSVMFLLNGIEEVKENKKDWMGYIFIATAMFFAIGVITQLVIG</sequence>
<dbReference type="Proteomes" id="UP001596142">
    <property type="component" value="Unassembled WGS sequence"/>
</dbReference>
<gene>
    <name evidence="2" type="ORF">ACFPU1_01090</name>
</gene>
<keyword evidence="1" id="KW-0812">Transmembrane</keyword>
<accession>A0ABW0YJM9</accession>
<dbReference type="EMBL" id="JBHSOZ010000002">
    <property type="protein sequence ID" value="MFC5711368.1"/>
    <property type="molecule type" value="Genomic_DNA"/>
</dbReference>
<evidence type="ECO:0000256" key="1">
    <source>
        <dbReference type="SAM" id="Phobius"/>
    </source>
</evidence>